<name>A0AAD9R5C7_ACRCE</name>
<dbReference type="Proteomes" id="UP001249851">
    <property type="component" value="Unassembled WGS sequence"/>
</dbReference>
<comment type="caution">
    <text evidence="1">The sequence shown here is derived from an EMBL/GenBank/DDBJ whole genome shotgun (WGS) entry which is preliminary data.</text>
</comment>
<keyword evidence="2" id="KW-1185">Reference proteome</keyword>
<accession>A0AAD9R5C7</accession>
<protein>
    <submittedName>
        <fullName evidence="1">Uncharacterized protein</fullName>
    </submittedName>
</protein>
<reference evidence="1" key="2">
    <citation type="journal article" date="2023" name="Science">
        <title>Genomic signatures of disease resistance in endangered staghorn corals.</title>
        <authorList>
            <person name="Vollmer S.V."/>
            <person name="Selwyn J.D."/>
            <person name="Despard B.A."/>
            <person name="Roesel C.L."/>
        </authorList>
    </citation>
    <scope>NUCLEOTIDE SEQUENCE</scope>
    <source>
        <strain evidence="1">K2</strain>
    </source>
</reference>
<dbReference type="AlphaFoldDB" id="A0AAD9R5C7"/>
<evidence type="ECO:0000313" key="1">
    <source>
        <dbReference type="EMBL" id="KAK2573457.1"/>
    </source>
</evidence>
<reference evidence="1" key="1">
    <citation type="journal article" date="2023" name="G3 (Bethesda)">
        <title>Whole genome assembly and annotation of the endangered Caribbean coral Acropora cervicornis.</title>
        <authorList>
            <person name="Selwyn J.D."/>
            <person name="Vollmer S.V."/>
        </authorList>
    </citation>
    <scope>NUCLEOTIDE SEQUENCE</scope>
    <source>
        <strain evidence="1">K2</strain>
    </source>
</reference>
<organism evidence="1 2">
    <name type="scientific">Acropora cervicornis</name>
    <name type="common">Staghorn coral</name>
    <dbReference type="NCBI Taxonomy" id="6130"/>
    <lineage>
        <taxon>Eukaryota</taxon>
        <taxon>Metazoa</taxon>
        <taxon>Cnidaria</taxon>
        <taxon>Anthozoa</taxon>
        <taxon>Hexacorallia</taxon>
        <taxon>Scleractinia</taxon>
        <taxon>Astrocoeniina</taxon>
        <taxon>Acroporidae</taxon>
        <taxon>Acropora</taxon>
    </lineage>
</organism>
<evidence type="ECO:0000313" key="2">
    <source>
        <dbReference type="Proteomes" id="UP001249851"/>
    </source>
</evidence>
<sequence length="74" mass="8068">MAASAARQCTVCEAILQSTSEFLNHDCAGTSRYGILSVQDGSLLLTRRTLHDCYTNFASIVFPASRWKLLNDAG</sequence>
<proteinExistence type="predicted"/>
<gene>
    <name evidence="1" type="ORF">P5673_001111</name>
</gene>
<dbReference type="EMBL" id="JARQWQ010000002">
    <property type="protein sequence ID" value="KAK2573457.1"/>
    <property type="molecule type" value="Genomic_DNA"/>
</dbReference>